<dbReference type="SMART" id="SM00421">
    <property type="entry name" value="HTH_LUXR"/>
    <property type="match status" value="1"/>
</dbReference>
<feature type="region of interest" description="Disordered" evidence="1">
    <location>
        <begin position="98"/>
        <end position="128"/>
    </location>
</feature>
<dbReference type="GO" id="GO:0006355">
    <property type="term" value="P:regulation of DNA-templated transcription"/>
    <property type="evidence" value="ECO:0007669"/>
    <property type="project" value="InterPro"/>
</dbReference>
<dbReference type="AlphaFoldDB" id="A0A415SK08"/>
<dbReference type="RefSeq" id="WP_122350962.1">
    <property type="nucleotide sequence ID" value="NZ_CAXSJX010000002.1"/>
</dbReference>
<proteinExistence type="predicted"/>
<evidence type="ECO:0000313" key="5">
    <source>
        <dbReference type="Proteomes" id="UP000475905"/>
    </source>
</evidence>
<dbReference type="InterPro" id="IPR016032">
    <property type="entry name" value="Sig_transdc_resp-reg_C-effctor"/>
</dbReference>
<comment type="caution">
    <text evidence="3">The sequence shown here is derived from an EMBL/GenBank/DDBJ whole genome shotgun (WGS) entry which is preliminary data.</text>
</comment>
<dbReference type="InterPro" id="IPR000792">
    <property type="entry name" value="Tscrpt_reg_LuxR_C"/>
</dbReference>
<accession>A0A415SK08</accession>
<dbReference type="Gene3D" id="1.10.10.10">
    <property type="entry name" value="Winged helix-like DNA-binding domain superfamily/Winged helix DNA-binding domain"/>
    <property type="match status" value="1"/>
</dbReference>
<dbReference type="Proteomes" id="UP000475905">
    <property type="component" value="Unassembled WGS sequence"/>
</dbReference>
<dbReference type="EMBL" id="VVYF01000021">
    <property type="protein sequence ID" value="KAA5488148.1"/>
    <property type="molecule type" value="Genomic_DNA"/>
</dbReference>
<dbReference type="Pfam" id="PF00196">
    <property type="entry name" value="GerE"/>
    <property type="match status" value="1"/>
</dbReference>
<organism evidence="3 5">
    <name type="scientific">Bacteroides caccae</name>
    <dbReference type="NCBI Taxonomy" id="47678"/>
    <lineage>
        <taxon>Bacteria</taxon>
        <taxon>Pseudomonadati</taxon>
        <taxon>Bacteroidota</taxon>
        <taxon>Bacteroidia</taxon>
        <taxon>Bacteroidales</taxon>
        <taxon>Bacteroidaceae</taxon>
        <taxon>Bacteroides</taxon>
    </lineage>
</organism>
<dbReference type="GO" id="GO:0003677">
    <property type="term" value="F:DNA binding"/>
    <property type="evidence" value="ECO:0007669"/>
    <property type="project" value="InterPro"/>
</dbReference>
<dbReference type="PRINTS" id="PR00038">
    <property type="entry name" value="HTHLUXR"/>
</dbReference>
<evidence type="ECO:0000256" key="1">
    <source>
        <dbReference type="SAM" id="MobiDB-lite"/>
    </source>
</evidence>
<protein>
    <submittedName>
        <fullName evidence="3">LuxR family transcriptional regulator</fullName>
    </submittedName>
</protein>
<feature type="compositionally biased region" description="Basic and acidic residues" evidence="1">
    <location>
        <begin position="109"/>
        <end position="119"/>
    </location>
</feature>
<evidence type="ECO:0000259" key="2">
    <source>
        <dbReference type="SMART" id="SM00421"/>
    </source>
</evidence>
<reference evidence="5 6" key="1">
    <citation type="journal article" date="2019" name="Nat. Med.">
        <title>A library of human gut bacterial isolates paired with longitudinal multiomics data enables mechanistic microbiome research.</title>
        <authorList>
            <person name="Poyet M."/>
            <person name="Groussin M."/>
            <person name="Gibbons S.M."/>
            <person name="Avila-Pacheco J."/>
            <person name="Jiang X."/>
            <person name="Kearney S.M."/>
            <person name="Perrotta A.R."/>
            <person name="Berdy B."/>
            <person name="Zhao S."/>
            <person name="Lieberman T.D."/>
            <person name="Swanson P.K."/>
            <person name="Smith M."/>
            <person name="Roesemann S."/>
            <person name="Alexander J.E."/>
            <person name="Rich S.A."/>
            <person name="Livny J."/>
            <person name="Vlamakis H."/>
            <person name="Clish C."/>
            <person name="Bullock K."/>
            <person name="Deik A."/>
            <person name="Scott J."/>
            <person name="Pierce K.A."/>
            <person name="Xavier R.J."/>
            <person name="Alm E.J."/>
        </authorList>
    </citation>
    <scope>NUCLEOTIDE SEQUENCE [LARGE SCALE GENOMIC DNA]</scope>
    <source>
        <strain evidence="4 6">BIOML-A21</strain>
        <strain evidence="3 5">BIOML-A31</strain>
    </source>
</reference>
<dbReference type="Proteomes" id="UP000491168">
    <property type="component" value="Unassembled WGS sequence"/>
</dbReference>
<evidence type="ECO:0000313" key="6">
    <source>
        <dbReference type="Proteomes" id="UP000491168"/>
    </source>
</evidence>
<dbReference type="SUPFAM" id="SSF46894">
    <property type="entry name" value="C-terminal effector domain of the bipartite response regulators"/>
    <property type="match status" value="1"/>
</dbReference>
<dbReference type="InterPro" id="IPR036388">
    <property type="entry name" value="WH-like_DNA-bd_sf"/>
</dbReference>
<feature type="domain" description="HTH luxR-type" evidence="2">
    <location>
        <begin position="4"/>
        <end position="61"/>
    </location>
</feature>
<dbReference type="EMBL" id="VVYP01000013">
    <property type="protein sequence ID" value="KAA5463036.1"/>
    <property type="molecule type" value="Genomic_DNA"/>
</dbReference>
<evidence type="ECO:0000313" key="4">
    <source>
        <dbReference type="EMBL" id="KAA5488148.1"/>
    </source>
</evidence>
<gene>
    <name evidence="4" type="ORF">F2Y35_18280</name>
    <name evidence="3" type="ORF">F2Y36_11425</name>
</gene>
<name>A0A415SK08_9BACE</name>
<sequence>MNLNVILAKRENEVTECIAWGGSYKETASLLQISVRTVDNTLRKVKEKLGLNKINEISAWWFCTHHNISLDLSPFVRRQISVILLCIFISGEISISTDSPYTTRRSRRSRTEYRARRQETSINQPYII</sequence>
<evidence type="ECO:0000313" key="3">
    <source>
        <dbReference type="EMBL" id="KAA5463036.1"/>
    </source>
</evidence>